<organism evidence="2 3">
    <name type="scientific">Kribbella yunnanensis</name>
    <dbReference type="NCBI Taxonomy" id="190194"/>
    <lineage>
        <taxon>Bacteria</taxon>
        <taxon>Bacillati</taxon>
        <taxon>Actinomycetota</taxon>
        <taxon>Actinomycetes</taxon>
        <taxon>Propionibacteriales</taxon>
        <taxon>Kribbellaceae</taxon>
        <taxon>Kribbella</taxon>
    </lineage>
</organism>
<sequence length="168" mass="19275">MLITLDESHRPLVYQIRADAEDWLEARDIDQYRRGLDPTVVRANIDREFDAGEFRGWQVDGEVVAVLAIIEPDPELWTPEEIAEPQTYVSRVMVAKDQHGKGYGSAMLKAVEEQASARGDRWIRLNCWSTNYPLHDYYRGLGFKYVRTVDIPGRMSGALFQLDLTQVS</sequence>
<accession>A0ABN2GCM7</accession>
<comment type="caution">
    <text evidence="2">The sequence shown here is derived from an EMBL/GenBank/DDBJ whole genome shotgun (WGS) entry which is preliminary data.</text>
</comment>
<dbReference type="PROSITE" id="PS51186">
    <property type="entry name" value="GNAT"/>
    <property type="match status" value="1"/>
</dbReference>
<feature type="domain" description="N-acetyltransferase" evidence="1">
    <location>
        <begin position="1"/>
        <end position="165"/>
    </location>
</feature>
<evidence type="ECO:0000313" key="3">
    <source>
        <dbReference type="Proteomes" id="UP001500280"/>
    </source>
</evidence>
<reference evidence="2 3" key="1">
    <citation type="journal article" date="2019" name="Int. J. Syst. Evol. Microbiol.">
        <title>The Global Catalogue of Microorganisms (GCM) 10K type strain sequencing project: providing services to taxonomists for standard genome sequencing and annotation.</title>
        <authorList>
            <consortium name="The Broad Institute Genomics Platform"/>
            <consortium name="The Broad Institute Genome Sequencing Center for Infectious Disease"/>
            <person name="Wu L."/>
            <person name="Ma J."/>
        </authorList>
    </citation>
    <scope>NUCLEOTIDE SEQUENCE [LARGE SCALE GENOMIC DNA]</scope>
    <source>
        <strain evidence="2 3">JCM 14307</strain>
    </source>
</reference>
<evidence type="ECO:0000259" key="1">
    <source>
        <dbReference type="PROSITE" id="PS51186"/>
    </source>
</evidence>
<evidence type="ECO:0000313" key="2">
    <source>
        <dbReference type="EMBL" id="GAA1669087.1"/>
    </source>
</evidence>
<proteinExistence type="predicted"/>
<dbReference type="InterPro" id="IPR016181">
    <property type="entry name" value="Acyl_CoA_acyltransferase"/>
</dbReference>
<dbReference type="Proteomes" id="UP001500280">
    <property type="component" value="Unassembled WGS sequence"/>
</dbReference>
<gene>
    <name evidence="2" type="ORF">GCM10009745_09430</name>
</gene>
<dbReference type="Pfam" id="PF00583">
    <property type="entry name" value="Acetyltransf_1"/>
    <property type="match status" value="1"/>
</dbReference>
<dbReference type="CDD" id="cd04301">
    <property type="entry name" value="NAT_SF"/>
    <property type="match status" value="1"/>
</dbReference>
<keyword evidence="3" id="KW-1185">Reference proteome</keyword>
<dbReference type="EMBL" id="BAAANF010000002">
    <property type="protein sequence ID" value="GAA1669087.1"/>
    <property type="molecule type" value="Genomic_DNA"/>
</dbReference>
<protein>
    <recommendedName>
        <fullName evidence="1">N-acetyltransferase domain-containing protein</fullName>
    </recommendedName>
</protein>
<dbReference type="InterPro" id="IPR000182">
    <property type="entry name" value="GNAT_dom"/>
</dbReference>
<name>A0ABN2GCM7_9ACTN</name>
<dbReference type="SUPFAM" id="SSF55729">
    <property type="entry name" value="Acyl-CoA N-acyltransferases (Nat)"/>
    <property type="match status" value="1"/>
</dbReference>
<dbReference type="Gene3D" id="3.40.630.30">
    <property type="match status" value="1"/>
</dbReference>
<dbReference type="RefSeq" id="WP_344145486.1">
    <property type="nucleotide sequence ID" value="NZ_BAAANF010000002.1"/>
</dbReference>